<evidence type="ECO:0000313" key="8">
    <source>
        <dbReference type="EMBL" id="KAG0647752.1"/>
    </source>
</evidence>
<feature type="region of interest" description="Disordered" evidence="6">
    <location>
        <begin position="465"/>
        <end position="491"/>
    </location>
</feature>
<dbReference type="Proteomes" id="UP000785200">
    <property type="component" value="Unassembled WGS sequence"/>
</dbReference>
<gene>
    <name evidence="8" type="ORF">D0Z07_6621</name>
</gene>
<dbReference type="EMBL" id="VNKQ01000012">
    <property type="protein sequence ID" value="KAG0647752.1"/>
    <property type="molecule type" value="Genomic_DNA"/>
</dbReference>
<dbReference type="SMART" id="SM00066">
    <property type="entry name" value="GAL4"/>
    <property type="match status" value="1"/>
</dbReference>
<proteinExistence type="predicted"/>
<evidence type="ECO:0000256" key="3">
    <source>
        <dbReference type="ARBA" id="ARBA00023125"/>
    </source>
</evidence>
<comment type="caution">
    <text evidence="8">The sequence shown here is derived from an EMBL/GenBank/DDBJ whole genome shotgun (WGS) entry which is preliminary data.</text>
</comment>
<comment type="subcellular location">
    <subcellularLocation>
        <location evidence="1">Nucleus</location>
    </subcellularLocation>
</comment>
<dbReference type="PROSITE" id="PS00463">
    <property type="entry name" value="ZN2_CY6_FUNGAL_1"/>
    <property type="match status" value="1"/>
</dbReference>
<keyword evidence="2" id="KW-0805">Transcription regulation</keyword>
<evidence type="ECO:0000313" key="9">
    <source>
        <dbReference type="Proteomes" id="UP000785200"/>
    </source>
</evidence>
<dbReference type="GO" id="GO:0003824">
    <property type="term" value="F:catalytic activity"/>
    <property type="evidence" value="ECO:0007669"/>
    <property type="project" value="InterPro"/>
</dbReference>
<dbReference type="SUPFAM" id="SSF56219">
    <property type="entry name" value="DNase I-like"/>
    <property type="match status" value="1"/>
</dbReference>
<dbReference type="PANTHER" id="PTHR31845">
    <property type="entry name" value="FINGER DOMAIN PROTEIN, PUTATIVE-RELATED"/>
    <property type="match status" value="1"/>
</dbReference>
<dbReference type="PANTHER" id="PTHR31845:SF10">
    <property type="entry name" value="ZN(II)2CYS6 TRANSCRIPTION FACTOR (EUROFUNG)"/>
    <property type="match status" value="1"/>
</dbReference>
<dbReference type="GO" id="GO:0000981">
    <property type="term" value="F:DNA-binding transcription factor activity, RNA polymerase II-specific"/>
    <property type="evidence" value="ECO:0007669"/>
    <property type="project" value="InterPro"/>
</dbReference>
<dbReference type="InterPro" id="IPR001138">
    <property type="entry name" value="Zn2Cys6_DnaBD"/>
</dbReference>
<feature type="domain" description="Zn(2)-C6 fungal-type" evidence="7">
    <location>
        <begin position="378"/>
        <end position="410"/>
    </location>
</feature>
<evidence type="ECO:0000259" key="7">
    <source>
        <dbReference type="PROSITE" id="PS50048"/>
    </source>
</evidence>
<evidence type="ECO:0000256" key="4">
    <source>
        <dbReference type="ARBA" id="ARBA00023163"/>
    </source>
</evidence>
<dbReference type="InterPro" id="IPR005135">
    <property type="entry name" value="Endo/exonuclease/phosphatase"/>
</dbReference>
<evidence type="ECO:0000256" key="1">
    <source>
        <dbReference type="ARBA" id="ARBA00004123"/>
    </source>
</evidence>
<dbReference type="SUPFAM" id="SSF57701">
    <property type="entry name" value="Zn2/Cys6 DNA-binding domain"/>
    <property type="match status" value="1"/>
</dbReference>
<dbReference type="PROSITE" id="PS50048">
    <property type="entry name" value="ZN2_CY6_FUNGAL_2"/>
    <property type="match status" value="1"/>
</dbReference>
<dbReference type="OrthoDB" id="5424793at2759"/>
<keyword evidence="5" id="KW-0539">Nucleus</keyword>
<feature type="compositionally biased region" description="Acidic residues" evidence="6">
    <location>
        <begin position="469"/>
        <end position="478"/>
    </location>
</feature>
<evidence type="ECO:0000256" key="5">
    <source>
        <dbReference type="ARBA" id="ARBA00023242"/>
    </source>
</evidence>
<dbReference type="InterPro" id="IPR036864">
    <property type="entry name" value="Zn2-C6_fun-type_DNA-bd_sf"/>
</dbReference>
<feature type="region of interest" description="Disordered" evidence="6">
    <location>
        <begin position="1"/>
        <end position="29"/>
    </location>
</feature>
<keyword evidence="9" id="KW-1185">Reference proteome</keyword>
<dbReference type="GO" id="GO:0000976">
    <property type="term" value="F:transcription cis-regulatory region binding"/>
    <property type="evidence" value="ECO:0007669"/>
    <property type="project" value="TreeGrafter"/>
</dbReference>
<dbReference type="CDD" id="cd09083">
    <property type="entry name" value="EEP-1"/>
    <property type="match status" value="1"/>
</dbReference>
<dbReference type="GO" id="GO:0005634">
    <property type="term" value="C:nucleus"/>
    <property type="evidence" value="ECO:0007669"/>
    <property type="project" value="UniProtKB-SubCell"/>
</dbReference>
<protein>
    <submittedName>
        <fullName evidence="8">Transcription factor himD</fullName>
    </submittedName>
</protein>
<dbReference type="Pfam" id="PF03372">
    <property type="entry name" value="Exo_endo_phos"/>
    <property type="match status" value="1"/>
</dbReference>
<dbReference type="Gene3D" id="4.10.240.10">
    <property type="entry name" value="Zn(2)-C6 fungal-type DNA-binding domain"/>
    <property type="match status" value="1"/>
</dbReference>
<dbReference type="CDD" id="cd12148">
    <property type="entry name" value="fungal_TF_MHR"/>
    <property type="match status" value="1"/>
</dbReference>
<feature type="compositionally biased region" description="Basic and acidic residues" evidence="6">
    <location>
        <begin position="1"/>
        <end position="14"/>
    </location>
</feature>
<dbReference type="InterPro" id="IPR051089">
    <property type="entry name" value="prtT"/>
</dbReference>
<dbReference type="CDD" id="cd00067">
    <property type="entry name" value="GAL4"/>
    <property type="match status" value="1"/>
</dbReference>
<evidence type="ECO:0000256" key="6">
    <source>
        <dbReference type="SAM" id="MobiDB-lite"/>
    </source>
</evidence>
<dbReference type="InterPro" id="IPR036691">
    <property type="entry name" value="Endo/exonu/phosph_ase_sf"/>
</dbReference>
<sequence length="982" mass="109936">MTRKQIAREPESGEMRTSSRSADEAPHEALSSPINIRVVTHNIRYATGAPFKGEERWPVRAPRLSSELVFNSVIPATFICLQEVLHNQLVDISTALNQSADIGGEWEYIGVGRDDGKEAGEYSPIFYRPSVWKLKSWDTCWLSETPRVPSKGWDASSTRIATIGQFIHCGSGKLVIVVSTHLDDQGAKSRKESAKLILGVLEVEAGLAGAEAVLLAGDFNSAPDDEAYLVVTNKDSGMADVHDLVTAHKRYGNELTFTGFHHESEPKRIDFIFSRKKDNIKYGTYAVLPNRFDDGVYSQKFPFGNSYKKLASTSNSSMFLVKASSTVIVSVLDVLARSSDPGQTRSILPNANSFGISHSTIGMSENGTHSPRLRNAKACEACRSSKSRCSFRDEHKVCQRCEHNGTQCIVRTKARPMRVRPSRSGQQSALDQLSRAAESEFSINLPTVTAPDSGADVEELHHHHKDVFVDDEEDDQQDGESRDRPRIRPPLIEQRKIDRKQAEELLLAFRSKAPFFPFVNIPLEATVPSLSKTHPFLLLAILTVASSGDPKLYHQLDHEFRRILSSKVIVEGQKSLDFLQGMLIYIAWYPMHSKPKNNQAFIYMNLAISIAVDLGLDQAYPNTNVFTSMKREGLSMGFQKPNNLHYRNLMNDRGEALLQHETDGNFTSNDITSLVKLQHLTERIGEVHQMSRSQAGDEVQDGCLLTVMNIQMFLNELQEWRTTTSAEIQSLPFVGLADRFANITIYSHELGFLRRPYRDVLKSADPDTPANQSHLFSCLDACKRFFEYLITIPEIEYTKFCTVQWAAVVQSILVLSRLTFLMASNQNWTPEITRANIPLVMYLDALCYRFQAVSSTDTPTSSSERAKDPDVFYVFKLILSSVKKSYERRVAAIAPKSFIVEMGKAVGPARGHCPMLDPNLSVYFDQNLEMQIDDSTYGGSWDYMNGSTPESGAAYMNTTMAPNPPVYFDLWATMTGTWAAEL</sequence>
<keyword evidence="4" id="KW-0804">Transcription</keyword>
<dbReference type="GO" id="GO:0008270">
    <property type="term" value="F:zinc ion binding"/>
    <property type="evidence" value="ECO:0007669"/>
    <property type="project" value="InterPro"/>
</dbReference>
<organism evidence="8 9">
    <name type="scientific">Hyphodiscus hymeniophilus</name>
    <dbReference type="NCBI Taxonomy" id="353542"/>
    <lineage>
        <taxon>Eukaryota</taxon>
        <taxon>Fungi</taxon>
        <taxon>Dikarya</taxon>
        <taxon>Ascomycota</taxon>
        <taxon>Pezizomycotina</taxon>
        <taxon>Leotiomycetes</taxon>
        <taxon>Helotiales</taxon>
        <taxon>Hyphodiscaceae</taxon>
        <taxon>Hyphodiscus</taxon>
    </lineage>
</organism>
<dbReference type="AlphaFoldDB" id="A0A9P6VHB0"/>
<keyword evidence="3" id="KW-0238">DNA-binding</keyword>
<name>A0A9P6VHB0_9HELO</name>
<dbReference type="Gene3D" id="3.60.10.10">
    <property type="entry name" value="Endonuclease/exonuclease/phosphatase"/>
    <property type="match status" value="1"/>
</dbReference>
<accession>A0A9P6VHB0</accession>
<feature type="region of interest" description="Disordered" evidence="6">
    <location>
        <begin position="415"/>
        <end position="435"/>
    </location>
</feature>
<evidence type="ECO:0000256" key="2">
    <source>
        <dbReference type="ARBA" id="ARBA00023015"/>
    </source>
</evidence>
<dbReference type="Pfam" id="PF00172">
    <property type="entry name" value="Zn_clus"/>
    <property type="match status" value="1"/>
</dbReference>
<reference evidence="8" key="1">
    <citation type="submission" date="2019-07" db="EMBL/GenBank/DDBJ databases">
        <title>Hyphodiscus hymeniophilus genome sequencing and assembly.</title>
        <authorList>
            <person name="Kramer G."/>
            <person name="Nodwell J."/>
        </authorList>
    </citation>
    <scope>NUCLEOTIDE SEQUENCE</scope>
    <source>
        <strain evidence="8">ATCC 34498</strain>
    </source>
</reference>